<dbReference type="InterPro" id="IPR044150">
    <property type="entry name" value="HDAC_classIV"/>
</dbReference>
<dbReference type="OrthoDB" id="9808367at2"/>
<feature type="domain" description="Histone deacetylase" evidence="3">
    <location>
        <begin position="17"/>
        <end position="285"/>
    </location>
</feature>
<comment type="similarity">
    <text evidence="1">Belongs to the histone deacetylase family.</text>
</comment>
<dbReference type="SUPFAM" id="SSF52768">
    <property type="entry name" value="Arginase/deacetylase"/>
    <property type="match status" value="1"/>
</dbReference>
<protein>
    <submittedName>
        <fullName evidence="4">Histone deacetylase</fullName>
    </submittedName>
</protein>
<keyword evidence="2" id="KW-0378">Hydrolase</keyword>
<dbReference type="AlphaFoldDB" id="A0A371RJ08"/>
<evidence type="ECO:0000256" key="2">
    <source>
        <dbReference type="ARBA" id="ARBA00022801"/>
    </source>
</evidence>
<reference evidence="4 5" key="1">
    <citation type="submission" date="2018-08" db="EMBL/GenBank/DDBJ databases">
        <title>Parvularcula sp. SM1705, isolated from surface water of the South Sea China.</title>
        <authorList>
            <person name="Sun L."/>
        </authorList>
    </citation>
    <scope>NUCLEOTIDE SEQUENCE [LARGE SCALE GENOMIC DNA]</scope>
    <source>
        <strain evidence="4 5">SM1705</strain>
    </source>
</reference>
<dbReference type="CDD" id="cd09993">
    <property type="entry name" value="HDAC_classIV"/>
    <property type="match status" value="1"/>
</dbReference>
<dbReference type="Proteomes" id="UP000264589">
    <property type="component" value="Unassembled WGS sequence"/>
</dbReference>
<dbReference type="PANTHER" id="PTHR10625">
    <property type="entry name" value="HISTONE DEACETYLASE HDAC1-RELATED"/>
    <property type="match status" value="1"/>
</dbReference>
<dbReference type="InterPro" id="IPR023696">
    <property type="entry name" value="Ureohydrolase_dom_sf"/>
</dbReference>
<evidence type="ECO:0000256" key="1">
    <source>
        <dbReference type="ARBA" id="ARBA00005947"/>
    </source>
</evidence>
<dbReference type="EMBL" id="QUQO01000001">
    <property type="protein sequence ID" value="RFB05425.1"/>
    <property type="molecule type" value="Genomic_DNA"/>
</dbReference>
<dbReference type="RefSeq" id="WP_116392057.1">
    <property type="nucleotide sequence ID" value="NZ_QUQO01000001.1"/>
</dbReference>
<dbReference type="InterPro" id="IPR023801">
    <property type="entry name" value="His_deacetylse_dom"/>
</dbReference>
<dbReference type="InterPro" id="IPR037138">
    <property type="entry name" value="His_deacetylse_dom_sf"/>
</dbReference>
<dbReference type="GO" id="GO:0040029">
    <property type="term" value="P:epigenetic regulation of gene expression"/>
    <property type="evidence" value="ECO:0007669"/>
    <property type="project" value="TreeGrafter"/>
</dbReference>
<gene>
    <name evidence="4" type="ORF">DX908_09250</name>
</gene>
<dbReference type="PANTHER" id="PTHR10625:SF19">
    <property type="entry name" value="HISTONE DEACETYLASE 12"/>
    <property type="match status" value="1"/>
</dbReference>
<dbReference type="GO" id="GO:0004407">
    <property type="term" value="F:histone deacetylase activity"/>
    <property type="evidence" value="ECO:0007669"/>
    <property type="project" value="InterPro"/>
</dbReference>
<dbReference type="InterPro" id="IPR000286">
    <property type="entry name" value="HDACs"/>
</dbReference>
<accession>A0A371RJ08</accession>
<evidence type="ECO:0000313" key="5">
    <source>
        <dbReference type="Proteomes" id="UP000264589"/>
    </source>
</evidence>
<evidence type="ECO:0000259" key="3">
    <source>
        <dbReference type="Pfam" id="PF00850"/>
    </source>
</evidence>
<dbReference type="GO" id="GO:0016787">
    <property type="term" value="F:hydrolase activity"/>
    <property type="evidence" value="ECO:0007669"/>
    <property type="project" value="UniProtKB-KW"/>
</dbReference>
<sequence length="299" mass="32895">MRFYFSTDFTLALPQGHRFPAEKYNLLREALISNEIVEESALTFSPQAPEDVITAAHTEEYVHSLRDGTIDPKEMRRIGFPWSDLIHKRGQRTVGGALAAARDALERGLAGQLAGGTHHAHADFGAGFCIYNDFAVVARTLLNEGAVDRIAIIDLDVHQGDCNAALLVDHPGIFILDVFGEKNFPFRKVPSTLDVPLPDHTGDAAFLAAIEEHLPQVWNFAPDLVLYQAGVDPLITDRLGRLDITHEGLMARDHLVLEGCHRRGIPVSMGIGGGYAEPITDTVLAYANTYRVAKSVYRF</sequence>
<proteinExistence type="inferred from homology"/>
<dbReference type="Pfam" id="PF00850">
    <property type="entry name" value="Hist_deacetyl"/>
    <property type="match status" value="1"/>
</dbReference>
<organism evidence="4 5">
    <name type="scientific">Parvularcula marina</name>
    <dbReference type="NCBI Taxonomy" id="2292771"/>
    <lineage>
        <taxon>Bacteria</taxon>
        <taxon>Pseudomonadati</taxon>
        <taxon>Pseudomonadota</taxon>
        <taxon>Alphaproteobacteria</taxon>
        <taxon>Parvularculales</taxon>
        <taxon>Parvularculaceae</taxon>
        <taxon>Parvularcula</taxon>
    </lineage>
</organism>
<dbReference type="PRINTS" id="PR01270">
    <property type="entry name" value="HDASUPER"/>
</dbReference>
<comment type="caution">
    <text evidence="4">The sequence shown here is derived from an EMBL/GenBank/DDBJ whole genome shotgun (WGS) entry which is preliminary data.</text>
</comment>
<dbReference type="InParanoid" id="A0A371RJ08"/>
<name>A0A371RJ08_9PROT</name>
<evidence type="ECO:0000313" key="4">
    <source>
        <dbReference type="EMBL" id="RFB05425.1"/>
    </source>
</evidence>
<keyword evidence="5" id="KW-1185">Reference proteome</keyword>
<dbReference type="Gene3D" id="3.40.800.20">
    <property type="entry name" value="Histone deacetylase domain"/>
    <property type="match status" value="1"/>
</dbReference>